<dbReference type="Proteomes" id="UP001362999">
    <property type="component" value="Unassembled WGS sequence"/>
</dbReference>
<comment type="caution">
    <text evidence="2">The sequence shown here is derived from an EMBL/GenBank/DDBJ whole genome shotgun (WGS) entry which is preliminary data.</text>
</comment>
<protein>
    <submittedName>
        <fullName evidence="2">Uncharacterized protein</fullName>
    </submittedName>
</protein>
<feature type="compositionally biased region" description="Polar residues" evidence="1">
    <location>
        <begin position="87"/>
        <end position="101"/>
    </location>
</feature>
<feature type="compositionally biased region" description="Acidic residues" evidence="1">
    <location>
        <begin position="116"/>
        <end position="131"/>
    </location>
</feature>
<dbReference type="AlphaFoldDB" id="A0AAW0CH27"/>
<name>A0AAW0CH27_9AGAR</name>
<reference evidence="2 3" key="1">
    <citation type="journal article" date="2024" name="J Genomics">
        <title>Draft genome sequencing and assembly of Favolaschia claudopus CIRM-BRFM 2984 isolated from oak limbs.</title>
        <authorList>
            <person name="Navarro D."/>
            <person name="Drula E."/>
            <person name="Chaduli D."/>
            <person name="Cazenave R."/>
            <person name="Ahrendt S."/>
            <person name="Wang J."/>
            <person name="Lipzen A."/>
            <person name="Daum C."/>
            <person name="Barry K."/>
            <person name="Grigoriev I.V."/>
            <person name="Favel A."/>
            <person name="Rosso M.N."/>
            <person name="Martin F."/>
        </authorList>
    </citation>
    <scope>NUCLEOTIDE SEQUENCE [LARGE SCALE GENOMIC DNA]</scope>
    <source>
        <strain evidence="2 3">CIRM-BRFM 2984</strain>
    </source>
</reference>
<accession>A0AAW0CH27</accession>
<feature type="region of interest" description="Disordered" evidence="1">
    <location>
        <begin position="39"/>
        <end position="58"/>
    </location>
</feature>
<organism evidence="2 3">
    <name type="scientific">Favolaschia claudopus</name>
    <dbReference type="NCBI Taxonomy" id="2862362"/>
    <lineage>
        <taxon>Eukaryota</taxon>
        <taxon>Fungi</taxon>
        <taxon>Dikarya</taxon>
        <taxon>Basidiomycota</taxon>
        <taxon>Agaricomycotina</taxon>
        <taxon>Agaricomycetes</taxon>
        <taxon>Agaricomycetidae</taxon>
        <taxon>Agaricales</taxon>
        <taxon>Marasmiineae</taxon>
        <taxon>Mycenaceae</taxon>
        <taxon>Favolaschia</taxon>
    </lineage>
</organism>
<evidence type="ECO:0000313" key="3">
    <source>
        <dbReference type="Proteomes" id="UP001362999"/>
    </source>
</evidence>
<sequence>MRARREQLRNASDAVKQVHRVKARLYRRTYRAKLKRIAATSASEQSELSAYSQEFDPNGLPVYSAAGEHQAQQYLEMMTARSLNSRLSANTDPPIQTIGQPSTLQTSETLSQSTSSDEEDENVYDDVEEERENSYDVVVDDEPVKELVVQGWPRSSPEELDGRARPHRKPKDVDDHGEEIVRRPLQNPQDRAQPTRRRMYIPGDLTWTAPD</sequence>
<feature type="compositionally biased region" description="Low complexity" evidence="1">
    <location>
        <begin position="102"/>
        <end position="115"/>
    </location>
</feature>
<feature type="compositionally biased region" description="Basic and acidic residues" evidence="1">
    <location>
        <begin position="171"/>
        <end position="182"/>
    </location>
</feature>
<feature type="compositionally biased region" description="Polar residues" evidence="1">
    <location>
        <begin position="40"/>
        <end position="52"/>
    </location>
</feature>
<evidence type="ECO:0000256" key="1">
    <source>
        <dbReference type="SAM" id="MobiDB-lite"/>
    </source>
</evidence>
<feature type="region of interest" description="Disordered" evidence="1">
    <location>
        <begin position="87"/>
        <end position="211"/>
    </location>
</feature>
<dbReference type="EMBL" id="JAWWNJ010000017">
    <property type="protein sequence ID" value="KAK7038251.1"/>
    <property type="molecule type" value="Genomic_DNA"/>
</dbReference>
<evidence type="ECO:0000313" key="2">
    <source>
        <dbReference type="EMBL" id="KAK7038251.1"/>
    </source>
</evidence>
<proteinExistence type="predicted"/>
<gene>
    <name evidence="2" type="ORF">R3P38DRAFT_2905267</name>
</gene>
<keyword evidence="3" id="KW-1185">Reference proteome</keyword>